<dbReference type="InterPro" id="IPR004274">
    <property type="entry name" value="FCP1_dom"/>
</dbReference>
<evidence type="ECO:0000259" key="1">
    <source>
        <dbReference type="Pfam" id="PF03031"/>
    </source>
</evidence>
<dbReference type="AlphaFoldDB" id="A0A6J4MKU3"/>
<accession>A0A6J4MKU3</accession>
<proteinExistence type="predicted"/>
<feature type="domain" description="FCP1 homology" evidence="1">
    <location>
        <begin position="50"/>
        <end position="119"/>
    </location>
</feature>
<reference evidence="2" key="1">
    <citation type="submission" date="2020-02" db="EMBL/GenBank/DDBJ databases">
        <authorList>
            <person name="Meier V. D."/>
        </authorList>
    </citation>
    <scope>NUCLEOTIDE SEQUENCE</scope>
    <source>
        <strain evidence="2">AVDCRST_MAG94</strain>
    </source>
</reference>
<organism evidence="2">
    <name type="scientific">uncultured Leptolyngbya sp</name>
    <dbReference type="NCBI Taxonomy" id="332963"/>
    <lineage>
        <taxon>Bacteria</taxon>
        <taxon>Bacillati</taxon>
        <taxon>Cyanobacteriota</taxon>
        <taxon>Cyanophyceae</taxon>
        <taxon>Leptolyngbyales</taxon>
        <taxon>Leptolyngbyaceae</taxon>
        <taxon>Leptolyngbya group</taxon>
        <taxon>Leptolyngbya</taxon>
        <taxon>environmental samples</taxon>
    </lineage>
</organism>
<dbReference type="Pfam" id="PF03031">
    <property type="entry name" value="NIF"/>
    <property type="match status" value="1"/>
</dbReference>
<feature type="non-terminal residue" evidence="2">
    <location>
        <position position="120"/>
    </location>
</feature>
<dbReference type="Gene3D" id="3.40.50.1000">
    <property type="entry name" value="HAD superfamily/HAD-like"/>
    <property type="match status" value="1"/>
</dbReference>
<sequence>MKLSTTFSITQYLFKKAILPKVIHGQEHCKRIATSVTNGVPKFLKVKGTEKDVFLKTLSTGFFSQYRGSFTMKNTIIVDDSAYKHVLNNPENVLLADSWSPNGGSANDTFLLGVLLPWLQ</sequence>
<dbReference type="EMBL" id="CADCTY010001116">
    <property type="protein sequence ID" value="CAA9358012.1"/>
    <property type="molecule type" value="Genomic_DNA"/>
</dbReference>
<evidence type="ECO:0000313" key="2">
    <source>
        <dbReference type="EMBL" id="CAA9358012.1"/>
    </source>
</evidence>
<protein>
    <recommendedName>
        <fullName evidence="1">FCP1 homology domain-containing protein</fullName>
    </recommendedName>
</protein>
<gene>
    <name evidence="2" type="ORF">AVDCRST_MAG94-3187</name>
</gene>
<dbReference type="InterPro" id="IPR023214">
    <property type="entry name" value="HAD_sf"/>
</dbReference>
<name>A0A6J4MKU3_9CYAN</name>